<feature type="region of interest" description="Disordered" evidence="3">
    <location>
        <begin position="97"/>
        <end position="124"/>
    </location>
</feature>
<evidence type="ECO:0000313" key="6">
    <source>
        <dbReference type="Proteomes" id="UP000054771"/>
    </source>
</evidence>
<name>A0A0U5GVS1_ASPCI</name>
<dbReference type="AlphaFoldDB" id="A0A0U5GVS1"/>
<sequence length="387" mass="43846">MPAPPTHPPRASIRTTSASKAQFPLLHQTPSFLIKRTIVEDCTRDADSGRPPKYHCLRKEVERREKRRLLDVLKRAPVSSLMPGRLKRQTGRVKLSQQAAIQQQQQQQEETQPEGAIKLDDGGLSSLSPAEYENVCRVATVISNNVPQNDMDKIILNLRNRSPRQKNYLHKKGMDPVTYFFRCQALEYLQRRSSRPPNDTHSSGEARPRDTKRQNDDLSGSAPPQFFMRPSSSGPDENAPHDDLMDTSVPVMGVGNAGAHKVNEVAEDSETHRRQAHGPRNGNMPYLFANIEESLQEQGPFRGWRTQVTVRDRTYKVHQMIASLRLLQPKIQLRNAANAAMSFEAKVFRGAASKAEYDREFNDKLVQIRDARIQEQALEYLHAASAR</sequence>
<dbReference type="InterPro" id="IPR036546">
    <property type="entry name" value="MED15_KIX"/>
</dbReference>
<dbReference type="GO" id="GO:0006355">
    <property type="term" value="P:regulation of DNA-templated transcription"/>
    <property type="evidence" value="ECO:0007669"/>
    <property type="project" value="InterPro"/>
</dbReference>
<protein>
    <recommendedName>
        <fullName evidence="4">Mediator complex subunit 15 KIX domain-containing protein</fullName>
    </recommendedName>
</protein>
<evidence type="ECO:0000313" key="5">
    <source>
        <dbReference type="EMBL" id="CEN62900.1"/>
    </source>
</evidence>
<evidence type="ECO:0000256" key="1">
    <source>
        <dbReference type="ARBA" id="ARBA00004123"/>
    </source>
</evidence>
<accession>A0A0U5GVS1</accession>
<feature type="region of interest" description="Disordered" evidence="3">
    <location>
        <begin position="1"/>
        <end position="21"/>
    </location>
</feature>
<keyword evidence="6" id="KW-1185">Reference proteome</keyword>
<feature type="region of interest" description="Disordered" evidence="3">
    <location>
        <begin position="190"/>
        <end position="249"/>
    </location>
</feature>
<keyword evidence="2" id="KW-0539">Nucleus</keyword>
<dbReference type="Proteomes" id="UP000054771">
    <property type="component" value="Unassembled WGS sequence"/>
</dbReference>
<dbReference type="GO" id="GO:0003712">
    <property type="term" value="F:transcription coregulator activity"/>
    <property type="evidence" value="ECO:0007669"/>
    <property type="project" value="InterPro"/>
</dbReference>
<dbReference type="Gene3D" id="1.10.246.20">
    <property type="entry name" value="Coactivator CBP, KIX domain"/>
    <property type="match status" value="1"/>
</dbReference>
<dbReference type="InterPro" id="IPR036529">
    <property type="entry name" value="KIX_dom_sf"/>
</dbReference>
<feature type="compositionally biased region" description="Basic and acidic residues" evidence="3">
    <location>
        <begin position="202"/>
        <end position="216"/>
    </location>
</feature>
<dbReference type="OrthoDB" id="4526729at2759"/>
<gene>
    <name evidence="5" type="ORF">ASPCAL09528</name>
</gene>
<dbReference type="Pfam" id="PF16987">
    <property type="entry name" value="KIX_2"/>
    <property type="match status" value="1"/>
</dbReference>
<proteinExistence type="predicted"/>
<dbReference type="STRING" id="454130.A0A0U5GVS1"/>
<reference evidence="6" key="1">
    <citation type="journal article" date="2016" name="Genome Announc.">
        <title>Draft genome sequences of fungus Aspergillus calidoustus.</title>
        <authorList>
            <person name="Horn F."/>
            <person name="Linde J."/>
            <person name="Mattern D.J."/>
            <person name="Walther G."/>
            <person name="Guthke R."/>
            <person name="Scherlach K."/>
            <person name="Martin K."/>
            <person name="Brakhage A.A."/>
            <person name="Petzke L."/>
            <person name="Valiante V."/>
        </authorList>
    </citation>
    <scope>NUCLEOTIDE SEQUENCE [LARGE SCALE GENOMIC DNA]</scope>
    <source>
        <strain evidence="6">SF006504</strain>
    </source>
</reference>
<evidence type="ECO:0000256" key="2">
    <source>
        <dbReference type="ARBA" id="ARBA00023242"/>
    </source>
</evidence>
<dbReference type="EMBL" id="CDMC01000007">
    <property type="protein sequence ID" value="CEN62900.1"/>
    <property type="molecule type" value="Genomic_DNA"/>
</dbReference>
<dbReference type="GO" id="GO:0005634">
    <property type="term" value="C:nucleus"/>
    <property type="evidence" value="ECO:0007669"/>
    <property type="project" value="UniProtKB-SubCell"/>
</dbReference>
<organism evidence="5 6">
    <name type="scientific">Aspergillus calidoustus</name>
    <dbReference type="NCBI Taxonomy" id="454130"/>
    <lineage>
        <taxon>Eukaryota</taxon>
        <taxon>Fungi</taxon>
        <taxon>Dikarya</taxon>
        <taxon>Ascomycota</taxon>
        <taxon>Pezizomycotina</taxon>
        <taxon>Eurotiomycetes</taxon>
        <taxon>Eurotiomycetidae</taxon>
        <taxon>Eurotiales</taxon>
        <taxon>Aspergillaceae</taxon>
        <taxon>Aspergillus</taxon>
        <taxon>Aspergillus subgen. Nidulantes</taxon>
    </lineage>
</organism>
<evidence type="ECO:0000256" key="3">
    <source>
        <dbReference type="SAM" id="MobiDB-lite"/>
    </source>
</evidence>
<feature type="compositionally biased region" description="Low complexity" evidence="3">
    <location>
        <begin position="97"/>
        <end position="110"/>
    </location>
</feature>
<feature type="domain" description="Mediator complex subunit 15 KIX" evidence="4">
    <location>
        <begin position="303"/>
        <end position="376"/>
    </location>
</feature>
<evidence type="ECO:0000259" key="4">
    <source>
        <dbReference type="Pfam" id="PF16987"/>
    </source>
</evidence>
<comment type="subcellular location">
    <subcellularLocation>
        <location evidence="1">Nucleus</location>
    </subcellularLocation>
</comment>